<dbReference type="RefSeq" id="WP_035725637.1">
    <property type="nucleotide sequence ID" value="NZ_BAVS01000035.1"/>
</dbReference>
<dbReference type="SUPFAM" id="SSF56281">
    <property type="entry name" value="Metallo-hydrolase/oxidoreductase"/>
    <property type="match status" value="1"/>
</dbReference>
<dbReference type="eggNOG" id="COG0491">
    <property type="taxonomic scope" value="Bacteria"/>
</dbReference>
<protein>
    <submittedName>
        <fullName evidence="2">Metallo-beta-lactamase family protein</fullName>
    </submittedName>
</protein>
<dbReference type="AlphaFoldDB" id="W4VQD1"/>
<comment type="caution">
    <text evidence="2">The sequence shown here is derived from an EMBL/GenBank/DDBJ whole genome shotgun (WGS) entry which is preliminary data.</text>
</comment>
<dbReference type="Gene3D" id="3.60.15.10">
    <property type="entry name" value="Ribonuclease Z/Hydroxyacylglutathione hydrolase-like"/>
    <property type="match status" value="1"/>
</dbReference>
<dbReference type="PANTHER" id="PTHR42951">
    <property type="entry name" value="METALLO-BETA-LACTAMASE DOMAIN-CONTAINING"/>
    <property type="match status" value="1"/>
</dbReference>
<gene>
    <name evidence="2" type="ORF">JCM21714_4155</name>
</gene>
<dbReference type="CDD" id="cd07721">
    <property type="entry name" value="yflN-like_MBL-fold"/>
    <property type="match status" value="1"/>
</dbReference>
<dbReference type="InterPro" id="IPR050855">
    <property type="entry name" value="NDM-1-like"/>
</dbReference>
<organism evidence="2 3">
    <name type="scientific">Gracilibacillus boraciitolerans JCM 21714</name>
    <dbReference type="NCBI Taxonomy" id="1298598"/>
    <lineage>
        <taxon>Bacteria</taxon>
        <taxon>Bacillati</taxon>
        <taxon>Bacillota</taxon>
        <taxon>Bacilli</taxon>
        <taxon>Bacillales</taxon>
        <taxon>Bacillaceae</taxon>
        <taxon>Gracilibacillus</taxon>
    </lineage>
</organism>
<evidence type="ECO:0000259" key="1">
    <source>
        <dbReference type="SMART" id="SM00849"/>
    </source>
</evidence>
<dbReference type="Pfam" id="PF00753">
    <property type="entry name" value="Lactamase_B"/>
    <property type="match status" value="1"/>
</dbReference>
<dbReference type="PANTHER" id="PTHR42951:SF17">
    <property type="entry name" value="METALLO-BETA-LACTAMASE DOMAIN-CONTAINING PROTEIN"/>
    <property type="match status" value="1"/>
</dbReference>
<dbReference type="InterPro" id="IPR001279">
    <property type="entry name" value="Metallo-B-lactamas"/>
</dbReference>
<dbReference type="InterPro" id="IPR036866">
    <property type="entry name" value="RibonucZ/Hydroxyglut_hydro"/>
</dbReference>
<name>W4VQD1_9BACI</name>
<accession>W4VQD1</accession>
<reference evidence="2 3" key="1">
    <citation type="journal article" date="2014" name="Genome Announc.">
        <title>Draft Genome Sequence of the Boron-Tolerant and Moderately Halotolerant Bacterium Gracilibacillus boraciitolerans JCM 21714T.</title>
        <authorList>
            <person name="Ahmed I."/>
            <person name="Oshima K."/>
            <person name="Suda W."/>
            <person name="Kitamura K."/>
            <person name="Iida T."/>
            <person name="Ohmori Y."/>
            <person name="Fujiwara T."/>
            <person name="Hattori M."/>
            <person name="Ohkuma M."/>
        </authorList>
    </citation>
    <scope>NUCLEOTIDE SEQUENCE [LARGE SCALE GENOMIC DNA]</scope>
    <source>
        <strain evidence="2 3">JCM 21714</strain>
    </source>
</reference>
<evidence type="ECO:0000313" key="2">
    <source>
        <dbReference type="EMBL" id="GAE94954.1"/>
    </source>
</evidence>
<dbReference type="Proteomes" id="UP000019102">
    <property type="component" value="Unassembled WGS sequence"/>
</dbReference>
<dbReference type="SMART" id="SM00849">
    <property type="entry name" value="Lactamase_B"/>
    <property type="match status" value="1"/>
</dbReference>
<keyword evidence="3" id="KW-1185">Reference proteome</keyword>
<dbReference type="EMBL" id="BAVS01000035">
    <property type="protein sequence ID" value="GAE94954.1"/>
    <property type="molecule type" value="Genomic_DNA"/>
</dbReference>
<feature type="domain" description="Metallo-beta-lactamase" evidence="1">
    <location>
        <begin position="35"/>
        <end position="245"/>
    </location>
</feature>
<dbReference type="OrthoDB" id="9802248at2"/>
<evidence type="ECO:0000313" key="3">
    <source>
        <dbReference type="Proteomes" id="UP000019102"/>
    </source>
</evidence>
<sequence>MDQEHLDKLEQLEHDFDHALPEEVTRDVAYYRTILSNIIMIGGAPNEDWILIDTGLRRYKERILHACEERYGNKPPTAIILTHGHFDHTGSAKKLAEHWNVPIYIHEKEMDYVTGKKAYPPGDPTVGGGLVSLLSTLFPTKPEHLEGVVTALPDDGTLPHLKEWRYIETPGHTPGHISLFRESDRFLIAGGDAISTEKPESTWAMFFPIQHVYGPPAYFTQDWMAADKSVKTLAELEPDFVIAGHGLPMQGGFMKEELKKLADGFIDNAIPKHKRQ</sequence>
<dbReference type="STRING" id="1298598.JCM21714_4155"/>
<proteinExistence type="predicted"/>